<reference evidence="2" key="1">
    <citation type="submission" date="2021-02" db="EMBL/GenBank/DDBJ databases">
        <authorList>
            <person name="Dougan E. K."/>
            <person name="Rhodes N."/>
            <person name="Thang M."/>
            <person name="Chan C."/>
        </authorList>
    </citation>
    <scope>NUCLEOTIDE SEQUENCE</scope>
</reference>
<dbReference type="Proteomes" id="UP000604046">
    <property type="component" value="Unassembled WGS sequence"/>
</dbReference>
<comment type="caution">
    <text evidence="2">The sequence shown here is derived from an EMBL/GenBank/DDBJ whole genome shotgun (WGS) entry which is preliminary data.</text>
</comment>
<feature type="compositionally biased region" description="Low complexity" evidence="1">
    <location>
        <begin position="1"/>
        <end position="11"/>
    </location>
</feature>
<organism evidence="2 3">
    <name type="scientific">Symbiodinium natans</name>
    <dbReference type="NCBI Taxonomy" id="878477"/>
    <lineage>
        <taxon>Eukaryota</taxon>
        <taxon>Sar</taxon>
        <taxon>Alveolata</taxon>
        <taxon>Dinophyceae</taxon>
        <taxon>Suessiales</taxon>
        <taxon>Symbiodiniaceae</taxon>
        <taxon>Symbiodinium</taxon>
    </lineage>
</organism>
<feature type="region of interest" description="Disordered" evidence="1">
    <location>
        <begin position="138"/>
        <end position="157"/>
    </location>
</feature>
<gene>
    <name evidence="2" type="ORF">SNAT2548_LOCUS17056</name>
</gene>
<feature type="compositionally biased region" description="Basic residues" evidence="1">
    <location>
        <begin position="19"/>
        <end position="28"/>
    </location>
</feature>
<name>A0A812NWD8_9DINO</name>
<dbReference type="EMBL" id="CAJNDS010002099">
    <property type="protein sequence ID" value="CAE7325792.1"/>
    <property type="molecule type" value="Genomic_DNA"/>
</dbReference>
<keyword evidence="3" id="KW-1185">Reference proteome</keyword>
<sequence>MSASASDSSSDSESEASQKRSRDKKKVPVWKCPRSYPQLHPSLEGHLYGRPSRMGPSRYDHAEMVVGSRSWYEANGNSFKRHALDAGRGQWVPHARGAVHGTPGGDFPRWPECNQQQSRRRKHGFATKAALILGKTRSSWDSFQDPKGPAKEESLLSLKGSRSLPDIVTGEVPYPPSPCFIRDYMQRACRQP</sequence>
<dbReference type="AlphaFoldDB" id="A0A812NWD8"/>
<proteinExistence type="predicted"/>
<evidence type="ECO:0000256" key="1">
    <source>
        <dbReference type="SAM" id="MobiDB-lite"/>
    </source>
</evidence>
<accession>A0A812NWD8</accession>
<protein>
    <submittedName>
        <fullName evidence="2">Uncharacterized protein</fullName>
    </submittedName>
</protein>
<feature type="region of interest" description="Disordered" evidence="1">
    <location>
        <begin position="1"/>
        <end position="55"/>
    </location>
</feature>
<evidence type="ECO:0000313" key="2">
    <source>
        <dbReference type="EMBL" id="CAE7325792.1"/>
    </source>
</evidence>
<evidence type="ECO:0000313" key="3">
    <source>
        <dbReference type="Proteomes" id="UP000604046"/>
    </source>
</evidence>